<proteinExistence type="predicted"/>
<keyword evidence="1" id="KW-0238">DNA-binding</keyword>
<evidence type="ECO:0000313" key="4">
    <source>
        <dbReference type="Proteomes" id="UP001612741"/>
    </source>
</evidence>
<dbReference type="InterPro" id="IPR000551">
    <property type="entry name" value="MerR-type_HTH_dom"/>
</dbReference>
<feature type="domain" description="HTH merR-type" evidence="2">
    <location>
        <begin position="10"/>
        <end position="78"/>
    </location>
</feature>
<keyword evidence="4" id="KW-1185">Reference proteome</keyword>
<protein>
    <submittedName>
        <fullName evidence="3">MerR family transcriptional regulator</fullName>
    </submittedName>
</protein>
<dbReference type="RefSeq" id="WP_397090618.1">
    <property type="nucleotide sequence ID" value="NZ_JBITGY010000016.1"/>
</dbReference>
<dbReference type="PANTHER" id="PTHR30204:SF97">
    <property type="entry name" value="MERR FAMILY REGULATORY PROTEIN"/>
    <property type="match status" value="1"/>
</dbReference>
<accession>A0ABW7Z989</accession>
<reference evidence="3 4" key="1">
    <citation type="submission" date="2024-10" db="EMBL/GenBank/DDBJ databases">
        <title>The Natural Products Discovery Center: Release of the First 8490 Sequenced Strains for Exploring Actinobacteria Biosynthetic Diversity.</title>
        <authorList>
            <person name="Kalkreuter E."/>
            <person name="Kautsar S.A."/>
            <person name="Yang D."/>
            <person name="Bader C.D."/>
            <person name="Teijaro C.N."/>
            <person name="Fluegel L."/>
            <person name="Davis C.M."/>
            <person name="Simpson J.R."/>
            <person name="Lauterbach L."/>
            <person name="Steele A.D."/>
            <person name="Gui C."/>
            <person name="Meng S."/>
            <person name="Li G."/>
            <person name="Viehrig K."/>
            <person name="Ye F."/>
            <person name="Su P."/>
            <person name="Kiefer A.F."/>
            <person name="Nichols A."/>
            <person name="Cepeda A.J."/>
            <person name="Yan W."/>
            <person name="Fan B."/>
            <person name="Jiang Y."/>
            <person name="Adhikari A."/>
            <person name="Zheng C.-J."/>
            <person name="Schuster L."/>
            <person name="Cowan T.M."/>
            <person name="Smanski M.J."/>
            <person name="Chevrette M.G."/>
            <person name="De Carvalho L.P.S."/>
            <person name="Shen B."/>
        </authorList>
    </citation>
    <scope>NUCLEOTIDE SEQUENCE [LARGE SCALE GENOMIC DNA]</scope>
    <source>
        <strain evidence="3 4">NPDC050545</strain>
    </source>
</reference>
<dbReference type="InterPro" id="IPR047057">
    <property type="entry name" value="MerR_fam"/>
</dbReference>
<organism evidence="3 4">
    <name type="scientific">Nonomuraea typhae</name>
    <dbReference type="NCBI Taxonomy" id="2603600"/>
    <lineage>
        <taxon>Bacteria</taxon>
        <taxon>Bacillati</taxon>
        <taxon>Actinomycetota</taxon>
        <taxon>Actinomycetes</taxon>
        <taxon>Streptosporangiales</taxon>
        <taxon>Streptosporangiaceae</taxon>
        <taxon>Nonomuraea</taxon>
    </lineage>
</organism>
<evidence type="ECO:0000313" key="3">
    <source>
        <dbReference type="EMBL" id="MFI6504742.1"/>
    </source>
</evidence>
<comment type="caution">
    <text evidence="3">The sequence shown here is derived from an EMBL/GenBank/DDBJ whole genome shotgun (WGS) entry which is preliminary data.</text>
</comment>
<sequence length="143" mass="15968">MASREGDRALIPIRDVADGFAIPISTLHYWERRGLLTPDRRGGQRRYDAGQMRRIALIQLWRETGTLSIADIAAILTGREAGGWRDTVGGRIDAIGEQIERLDAARAYLSHLLTCTHEPLEECPTFRGTADARARSFPASRRP</sequence>
<dbReference type="Proteomes" id="UP001612741">
    <property type="component" value="Unassembled WGS sequence"/>
</dbReference>
<name>A0ABW7Z989_9ACTN</name>
<dbReference type="SUPFAM" id="SSF46955">
    <property type="entry name" value="Putative DNA-binding domain"/>
    <property type="match status" value="1"/>
</dbReference>
<dbReference type="Pfam" id="PF13411">
    <property type="entry name" value="MerR_1"/>
    <property type="match status" value="1"/>
</dbReference>
<dbReference type="EMBL" id="JBITGY010000016">
    <property type="protein sequence ID" value="MFI6504742.1"/>
    <property type="molecule type" value="Genomic_DNA"/>
</dbReference>
<dbReference type="PANTHER" id="PTHR30204">
    <property type="entry name" value="REDOX-CYCLING DRUG-SENSING TRANSCRIPTIONAL ACTIVATOR SOXR"/>
    <property type="match status" value="1"/>
</dbReference>
<dbReference type="SMART" id="SM00422">
    <property type="entry name" value="HTH_MERR"/>
    <property type="match status" value="1"/>
</dbReference>
<evidence type="ECO:0000259" key="2">
    <source>
        <dbReference type="PROSITE" id="PS50937"/>
    </source>
</evidence>
<dbReference type="Gene3D" id="1.10.1660.10">
    <property type="match status" value="1"/>
</dbReference>
<dbReference type="PROSITE" id="PS50937">
    <property type="entry name" value="HTH_MERR_2"/>
    <property type="match status" value="1"/>
</dbReference>
<gene>
    <name evidence="3" type="ORF">ACIBG2_45665</name>
</gene>
<dbReference type="InterPro" id="IPR009061">
    <property type="entry name" value="DNA-bd_dom_put_sf"/>
</dbReference>
<evidence type="ECO:0000256" key="1">
    <source>
        <dbReference type="ARBA" id="ARBA00023125"/>
    </source>
</evidence>